<name>A0A956RRG6_UNCEI</name>
<gene>
    <name evidence="2" type="ORF">KC729_12900</name>
</gene>
<evidence type="ECO:0000259" key="1">
    <source>
        <dbReference type="Pfam" id="PF00149"/>
    </source>
</evidence>
<dbReference type="InterPro" id="IPR004843">
    <property type="entry name" value="Calcineurin-like_PHP"/>
</dbReference>
<dbReference type="PANTHER" id="PTHR37523">
    <property type="entry name" value="METALLOPHOSPHOESTERASE"/>
    <property type="match status" value="1"/>
</dbReference>
<dbReference type="InterPro" id="IPR029052">
    <property type="entry name" value="Metallo-depent_PP-like"/>
</dbReference>
<dbReference type="EMBL" id="JAGQHR010000421">
    <property type="protein sequence ID" value="MCA9728579.1"/>
    <property type="molecule type" value="Genomic_DNA"/>
</dbReference>
<reference evidence="2" key="1">
    <citation type="submission" date="2020-04" db="EMBL/GenBank/DDBJ databases">
        <authorList>
            <person name="Zhang T."/>
        </authorList>
    </citation>
    <scope>NUCLEOTIDE SEQUENCE</scope>
    <source>
        <strain evidence="2">HKST-UBA01</strain>
    </source>
</reference>
<sequence length="287" mass="32267">MAAAIRCLFATDLHGRRSRYEALWREIASQHPALVFLGGDLLPHGMATRGIDGDFLHAFLEPGFARLRDELGEAYPSVCLILGNDDGRAPEAEIARGEQRELWLHVHGRAIPCGEHTIYGYAYVPPSPFLLKDWERYDVSRFVDPGCVSPEEGVRTVPVPDEEIRFTTIEKDLAQLTAGRDLTNAVFLFHTPPYQTMLDRAALDGKVIDHVPLDPHVGSIAVRRFIEERQPLLTLHGHIHESTRLTGSWRDRIGRTEMFNAAHDGPELSLIELDLRTPTTATRRLLT</sequence>
<organism evidence="2 3">
    <name type="scientific">Eiseniibacteriota bacterium</name>
    <dbReference type="NCBI Taxonomy" id="2212470"/>
    <lineage>
        <taxon>Bacteria</taxon>
        <taxon>Candidatus Eiseniibacteriota</taxon>
    </lineage>
</organism>
<protein>
    <submittedName>
        <fullName evidence="2">Metallophosphoesterase</fullName>
    </submittedName>
</protein>
<dbReference type="SUPFAM" id="SSF56300">
    <property type="entry name" value="Metallo-dependent phosphatases"/>
    <property type="match status" value="1"/>
</dbReference>
<reference evidence="2" key="2">
    <citation type="journal article" date="2021" name="Microbiome">
        <title>Successional dynamics and alternative stable states in a saline activated sludge microbial community over 9 years.</title>
        <authorList>
            <person name="Wang Y."/>
            <person name="Ye J."/>
            <person name="Ju F."/>
            <person name="Liu L."/>
            <person name="Boyd J.A."/>
            <person name="Deng Y."/>
            <person name="Parks D.H."/>
            <person name="Jiang X."/>
            <person name="Yin X."/>
            <person name="Woodcroft B.J."/>
            <person name="Tyson G.W."/>
            <person name="Hugenholtz P."/>
            <person name="Polz M.F."/>
            <person name="Zhang T."/>
        </authorList>
    </citation>
    <scope>NUCLEOTIDE SEQUENCE</scope>
    <source>
        <strain evidence="2">HKST-UBA01</strain>
    </source>
</reference>
<dbReference type="Gene3D" id="3.60.21.10">
    <property type="match status" value="1"/>
</dbReference>
<evidence type="ECO:0000313" key="3">
    <source>
        <dbReference type="Proteomes" id="UP000697710"/>
    </source>
</evidence>
<dbReference type="AlphaFoldDB" id="A0A956RRG6"/>
<proteinExistence type="predicted"/>
<feature type="domain" description="Calcineurin-like phosphoesterase" evidence="1">
    <location>
        <begin position="6"/>
        <end position="241"/>
    </location>
</feature>
<evidence type="ECO:0000313" key="2">
    <source>
        <dbReference type="EMBL" id="MCA9728579.1"/>
    </source>
</evidence>
<dbReference type="GO" id="GO:0016787">
    <property type="term" value="F:hydrolase activity"/>
    <property type="evidence" value="ECO:0007669"/>
    <property type="project" value="InterPro"/>
</dbReference>
<comment type="caution">
    <text evidence="2">The sequence shown here is derived from an EMBL/GenBank/DDBJ whole genome shotgun (WGS) entry which is preliminary data.</text>
</comment>
<dbReference type="Pfam" id="PF00149">
    <property type="entry name" value="Metallophos"/>
    <property type="match status" value="1"/>
</dbReference>
<accession>A0A956RRG6</accession>
<dbReference type="PANTHER" id="PTHR37523:SF1">
    <property type="entry name" value="CALCINEURIN-LIKE PHOSPHOESTERASE DOMAIN-CONTAINING PROTEIN"/>
    <property type="match status" value="1"/>
</dbReference>
<dbReference type="Proteomes" id="UP000697710">
    <property type="component" value="Unassembled WGS sequence"/>
</dbReference>